<protein>
    <submittedName>
        <fullName evidence="3">ROK family protein</fullName>
    </submittedName>
</protein>
<dbReference type="Proteomes" id="UP001165586">
    <property type="component" value="Unassembled WGS sequence"/>
</dbReference>
<accession>A0ABT2GXH4</accession>
<dbReference type="PANTHER" id="PTHR18964">
    <property type="entry name" value="ROK (REPRESSOR, ORF, KINASE) FAMILY"/>
    <property type="match status" value="1"/>
</dbReference>
<dbReference type="InterPro" id="IPR043129">
    <property type="entry name" value="ATPase_NBD"/>
</dbReference>
<evidence type="ECO:0000256" key="2">
    <source>
        <dbReference type="SAM" id="MobiDB-lite"/>
    </source>
</evidence>
<evidence type="ECO:0000313" key="4">
    <source>
        <dbReference type="Proteomes" id="UP001165586"/>
    </source>
</evidence>
<comment type="caution">
    <text evidence="3">The sequence shown here is derived from an EMBL/GenBank/DDBJ whole genome shotgun (WGS) entry which is preliminary data.</text>
</comment>
<dbReference type="RefSeq" id="WP_259537289.1">
    <property type="nucleotide sequence ID" value="NZ_JANLCJ010000001.1"/>
</dbReference>
<name>A0ABT2GXH4_9MICO</name>
<feature type="region of interest" description="Disordered" evidence="2">
    <location>
        <begin position="305"/>
        <end position="342"/>
    </location>
</feature>
<dbReference type="PANTHER" id="PTHR18964:SF169">
    <property type="entry name" value="N-ACETYLMANNOSAMINE KINASE"/>
    <property type="match status" value="1"/>
</dbReference>
<dbReference type="SUPFAM" id="SSF53067">
    <property type="entry name" value="Actin-like ATPase domain"/>
    <property type="match status" value="1"/>
</dbReference>
<evidence type="ECO:0000256" key="1">
    <source>
        <dbReference type="ARBA" id="ARBA00006479"/>
    </source>
</evidence>
<reference evidence="3" key="1">
    <citation type="submission" date="2022-08" db="EMBL/GenBank/DDBJ databases">
        <authorList>
            <person name="Deng Y."/>
            <person name="Han X.-F."/>
            <person name="Zhang Y.-Q."/>
        </authorList>
    </citation>
    <scope>NUCLEOTIDE SEQUENCE</scope>
    <source>
        <strain evidence="3">CPCC 203386</strain>
    </source>
</reference>
<proteinExistence type="inferred from homology"/>
<dbReference type="InterPro" id="IPR000600">
    <property type="entry name" value="ROK"/>
</dbReference>
<dbReference type="EMBL" id="JANLCJ010000001">
    <property type="protein sequence ID" value="MCS5732665.1"/>
    <property type="molecule type" value="Genomic_DNA"/>
</dbReference>
<comment type="similarity">
    <text evidence="1">Belongs to the ROK (NagC/XylR) family.</text>
</comment>
<evidence type="ECO:0000313" key="3">
    <source>
        <dbReference type="EMBL" id="MCS5732665.1"/>
    </source>
</evidence>
<gene>
    <name evidence="3" type="ORF">N1032_02770</name>
</gene>
<keyword evidence="4" id="KW-1185">Reference proteome</keyword>
<organism evidence="3 4">
    <name type="scientific">Herbiconiux daphne</name>
    <dbReference type="NCBI Taxonomy" id="2970914"/>
    <lineage>
        <taxon>Bacteria</taxon>
        <taxon>Bacillati</taxon>
        <taxon>Actinomycetota</taxon>
        <taxon>Actinomycetes</taxon>
        <taxon>Micrococcales</taxon>
        <taxon>Microbacteriaceae</taxon>
        <taxon>Herbiconiux</taxon>
    </lineage>
</organism>
<feature type="compositionally biased region" description="Basic and acidic residues" evidence="2">
    <location>
        <begin position="313"/>
        <end position="342"/>
    </location>
</feature>
<sequence>MKLGLDIGGTKTDAVAVDDDGTIVERVRLATGFGADAVIATAMEGIGRIAEATGCTPDRFESIGVGIPGQVDAVTGSVSHAVNLGFDELDFGHRLEQLLGREVKVENDVKAAALGAYRLMTTGPGLPASSMAYLNVGTGLAAGLVIDGRLWRGARGTAGEIGHIPVDPGGVLCPCGQRGCLETVASGSAIARQWPTDDPIPVRALLAAADAGDPAALAVRTLLVDNIAAAVRVLVLTVDVELVVIGGGLSNLGAWLLDEVRRVLTSWAEESPFLASLGLEGRVQLVPAGFPAAAVGAALVGAPTEAVRSSSGGRDEGAELDGDAGRRSEAGREEERVATWQK</sequence>
<dbReference type="Pfam" id="PF00480">
    <property type="entry name" value="ROK"/>
    <property type="match status" value="1"/>
</dbReference>
<dbReference type="CDD" id="cd23763">
    <property type="entry name" value="ASKHA_ATPase_ROK"/>
    <property type="match status" value="1"/>
</dbReference>
<dbReference type="Gene3D" id="3.30.420.40">
    <property type="match status" value="2"/>
</dbReference>